<dbReference type="Pfam" id="PF00072">
    <property type="entry name" value="Response_reg"/>
    <property type="match status" value="1"/>
</dbReference>
<dbReference type="Gene3D" id="3.40.50.2300">
    <property type="match status" value="1"/>
</dbReference>
<dbReference type="Gene3D" id="1.10.10.10">
    <property type="entry name" value="Winged helix-like DNA-binding domain superfamily/Winged helix DNA-binding domain"/>
    <property type="match status" value="1"/>
</dbReference>
<comment type="caution">
    <text evidence="10">The sequence shown here is derived from an EMBL/GenBank/DDBJ whole genome shotgun (WGS) entry which is preliminary data.</text>
</comment>
<evidence type="ECO:0000256" key="2">
    <source>
        <dbReference type="ARBA" id="ARBA00023012"/>
    </source>
</evidence>
<evidence type="ECO:0000259" key="8">
    <source>
        <dbReference type="PROSITE" id="PS50110"/>
    </source>
</evidence>
<keyword evidence="1 6" id="KW-0597">Phosphoprotein</keyword>
<evidence type="ECO:0000313" key="10">
    <source>
        <dbReference type="EMBL" id="MBB6732709.1"/>
    </source>
</evidence>
<keyword evidence="5" id="KW-0804">Transcription</keyword>
<protein>
    <submittedName>
        <fullName evidence="10">Response regulator transcription factor</fullName>
    </submittedName>
</protein>
<dbReference type="EMBL" id="JACJVO010000021">
    <property type="protein sequence ID" value="MBB6732709.1"/>
    <property type="molecule type" value="Genomic_DNA"/>
</dbReference>
<dbReference type="PROSITE" id="PS50110">
    <property type="entry name" value="RESPONSE_REGULATORY"/>
    <property type="match status" value="1"/>
</dbReference>
<feature type="modified residue" description="4-aspartylphosphate" evidence="6">
    <location>
        <position position="52"/>
    </location>
</feature>
<keyword evidence="2" id="KW-0902">Two-component regulatory system</keyword>
<dbReference type="Pfam" id="PF00486">
    <property type="entry name" value="Trans_reg_C"/>
    <property type="match status" value="1"/>
</dbReference>
<feature type="domain" description="OmpR/PhoB-type" evidence="9">
    <location>
        <begin position="128"/>
        <end position="224"/>
    </location>
</feature>
<dbReference type="GO" id="GO:0000156">
    <property type="term" value="F:phosphorelay response regulator activity"/>
    <property type="evidence" value="ECO:0007669"/>
    <property type="project" value="TreeGrafter"/>
</dbReference>
<evidence type="ECO:0000256" key="1">
    <source>
        <dbReference type="ARBA" id="ARBA00022553"/>
    </source>
</evidence>
<dbReference type="InterPro" id="IPR016032">
    <property type="entry name" value="Sig_transdc_resp-reg_C-effctor"/>
</dbReference>
<accession>A0A7X0SMP9</accession>
<sequence>MKKLLIIEDEPNFARFLELELEHEGFDITVAHNGREGFHLANEQGWDLILLDLMLPGLSGTEICRRLRSQKNKTPIIMLTARNSVMDRVSGLDNGADDYLPKPFEIEELLARIRALFRRVYESEEEKDEAIEFQDLLVEMGTRTVKRNGEELSLTKREFDLLIVLLRNVNHVLTREQLLNLVWGFEAGTETNVVDVYIRYLRQKLGTGDQYIQTVRGIGYVMKG</sequence>
<dbReference type="FunFam" id="3.40.50.2300:FF:000001">
    <property type="entry name" value="DNA-binding response regulator PhoB"/>
    <property type="match status" value="1"/>
</dbReference>
<dbReference type="AlphaFoldDB" id="A0A7X0SMP9"/>
<evidence type="ECO:0000256" key="6">
    <source>
        <dbReference type="PROSITE-ProRule" id="PRU00169"/>
    </source>
</evidence>
<dbReference type="CDD" id="cd17574">
    <property type="entry name" value="REC_OmpR"/>
    <property type="match status" value="1"/>
</dbReference>
<dbReference type="InterPro" id="IPR011006">
    <property type="entry name" value="CheY-like_superfamily"/>
</dbReference>
<dbReference type="PROSITE" id="PS51755">
    <property type="entry name" value="OMPR_PHOB"/>
    <property type="match status" value="1"/>
</dbReference>
<dbReference type="PANTHER" id="PTHR48111:SF22">
    <property type="entry name" value="REGULATOR OF RPOS"/>
    <property type="match status" value="1"/>
</dbReference>
<dbReference type="SUPFAM" id="SSF46894">
    <property type="entry name" value="C-terminal effector domain of the bipartite response regulators"/>
    <property type="match status" value="1"/>
</dbReference>
<feature type="DNA-binding region" description="OmpR/PhoB-type" evidence="7">
    <location>
        <begin position="128"/>
        <end position="224"/>
    </location>
</feature>
<dbReference type="SMART" id="SM00862">
    <property type="entry name" value="Trans_reg_C"/>
    <property type="match status" value="1"/>
</dbReference>
<organism evidence="10 11">
    <name type="scientific">Cohnella zeiphila</name>
    <dbReference type="NCBI Taxonomy" id="2761120"/>
    <lineage>
        <taxon>Bacteria</taxon>
        <taxon>Bacillati</taxon>
        <taxon>Bacillota</taxon>
        <taxon>Bacilli</taxon>
        <taxon>Bacillales</taxon>
        <taxon>Paenibacillaceae</taxon>
        <taxon>Cohnella</taxon>
    </lineage>
</organism>
<dbReference type="PANTHER" id="PTHR48111">
    <property type="entry name" value="REGULATOR OF RPOS"/>
    <property type="match status" value="1"/>
</dbReference>
<reference evidence="10 11" key="1">
    <citation type="submission" date="2020-08" db="EMBL/GenBank/DDBJ databases">
        <title>Cohnella phylogeny.</title>
        <authorList>
            <person name="Dunlap C."/>
        </authorList>
    </citation>
    <scope>NUCLEOTIDE SEQUENCE [LARGE SCALE GENOMIC DNA]</scope>
    <source>
        <strain evidence="10 11">CBP 2801</strain>
    </source>
</reference>
<evidence type="ECO:0000256" key="7">
    <source>
        <dbReference type="PROSITE-ProRule" id="PRU01091"/>
    </source>
</evidence>
<dbReference type="SUPFAM" id="SSF52172">
    <property type="entry name" value="CheY-like"/>
    <property type="match status" value="1"/>
</dbReference>
<evidence type="ECO:0000259" key="9">
    <source>
        <dbReference type="PROSITE" id="PS51755"/>
    </source>
</evidence>
<keyword evidence="3" id="KW-0805">Transcription regulation</keyword>
<dbReference type="GO" id="GO:0032993">
    <property type="term" value="C:protein-DNA complex"/>
    <property type="evidence" value="ECO:0007669"/>
    <property type="project" value="TreeGrafter"/>
</dbReference>
<proteinExistence type="predicted"/>
<dbReference type="InterPro" id="IPR039420">
    <property type="entry name" value="WalR-like"/>
</dbReference>
<evidence type="ECO:0000256" key="4">
    <source>
        <dbReference type="ARBA" id="ARBA00023125"/>
    </source>
</evidence>
<dbReference type="RefSeq" id="WP_185130368.1">
    <property type="nucleotide sequence ID" value="NZ_JACJVO010000021.1"/>
</dbReference>
<dbReference type="InterPro" id="IPR001789">
    <property type="entry name" value="Sig_transdc_resp-reg_receiver"/>
</dbReference>
<dbReference type="Gene3D" id="6.10.250.690">
    <property type="match status" value="1"/>
</dbReference>
<evidence type="ECO:0000313" key="11">
    <source>
        <dbReference type="Proteomes" id="UP000564644"/>
    </source>
</evidence>
<dbReference type="InterPro" id="IPR036388">
    <property type="entry name" value="WH-like_DNA-bd_sf"/>
</dbReference>
<evidence type="ECO:0000256" key="3">
    <source>
        <dbReference type="ARBA" id="ARBA00023015"/>
    </source>
</evidence>
<dbReference type="InterPro" id="IPR001867">
    <property type="entry name" value="OmpR/PhoB-type_DNA-bd"/>
</dbReference>
<keyword evidence="11" id="KW-1185">Reference proteome</keyword>
<dbReference type="GO" id="GO:0000976">
    <property type="term" value="F:transcription cis-regulatory region binding"/>
    <property type="evidence" value="ECO:0007669"/>
    <property type="project" value="TreeGrafter"/>
</dbReference>
<dbReference type="SMART" id="SM00448">
    <property type="entry name" value="REC"/>
    <property type="match status" value="1"/>
</dbReference>
<dbReference type="GO" id="GO:0005829">
    <property type="term" value="C:cytosol"/>
    <property type="evidence" value="ECO:0007669"/>
    <property type="project" value="TreeGrafter"/>
</dbReference>
<evidence type="ECO:0000256" key="5">
    <source>
        <dbReference type="ARBA" id="ARBA00023163"/>
    </source>
</evidence>
<dbReference type="CDD" id="cd00383">
    <property type="entry name" value="trans_reg_C"/>
    <property type="match status" value="1"/>
</dbReference>
<keyword evidence="4 7" id="KW-0238">DNA-binding</keyword>
<feature type="domain" description="Response regulatory" evidence="8">
    <location>
        <begin position="3"/>
        <end position="117"/>
    </location>
</feature>
<dbReference type="FunFam" id="1.10.10.10:FF:000005">
    <property type="entry name" value="Two-component system response regulator"/>
    <property type="match status" value="1"/>
</dbReference>
<dbReference type="Proteomes" id="UP000564644">
    <property type="component" value="Unassembled WGS sequence"/>
</dbReference>
<gene>
    <name evidence="10" type="ORF">H7C18_17445</name>
</gene>
<dbReference type="GO" id="GO:0006355">
    <property type="term" value="P:regulation of DNA-templated transcription"/>
    <property type="evidence" value="ECO:0007669"/>
    <property type="project" value="InterPro"/>
</dbReference>
<name>A0A7X0SMP9_9BACL</name>